<evidence type="ECO:0000256" key="1">
    <source>
        <dbReference type="ARBA" id="ARBA00004123"/>
    </source>
</evidence>
<reference evidence="9 10" key="1">
    <citation type="submission" date="2024-04" db="EMBL/GenBank/DDBJ databases">
        <title>Tritrichomonas musculus Genome.</title>
        <authorList>
            <person name="Alves-Ferreira E."/>
            <person name="Grigg M."/>
            <person name="Lorenzi H."/>
            <person name="Galac M."/>
        </authorList>
    </citation>
    <scope>NUCLEOTIDE SEQUENCE [LARGE SCALE GENOMIC DNA]</scope>
    <source>
        <strain evidence="9 10">EAF2021</strain>
    </source>
</reference>
<evidence type="ECO:0000256" key="7">
    <source>
        <dbReference type="ARBA" id="ARBA00023242"/>
    </source>
</evidence>
<evidence type="ECO:0000256" key="2">
    <source>
        <dbReference type="ARBA" id="ARBA00004496"/>
    </source>
</evidence>
<name>A0ABR2JKL2_9EUKA</name>
<comment type="caution">
    <text evidence="9">The sequence shown here is derived from an EMBL/GenBank/DDBJ whole genome shotgun (WGS) entry which is preliminary data.</text>
</comment>
<comment type="similarity">
    <text evidence="3">Belongs to the exportin family.</text>
</comment>
<dbReference type="InterPro" id="IPR011989">
    <property type="entry name" value="ARM-like"/>
</dbReference>
<keyword evidence="4" id="KW-0813">Transport</keyword>
<comment type="subcellular location">
    <subcellularLocation>
        <location evidence="2">Cytoplasm</location>
    </subcellularLocation>
    <subcellularLocation>
        <location evidence="1">Nucleus</location>
    </subcellularLocation>
</comment>
<keyword evidence="10" id="KW-1185">Reference proteome</keyword>
<dbReference type="PANTHER" id="PTHR21452">
    <property type="entry name" value="EXPORTIN-6"/>
    <property type="match status" value="1"/>
</dbReference>
<gene>
    <name evidence="9" type="ORF">M9Y10_004754</name>
</gene>
<dbReference type="PANTHER" id="PTHR21452:SF4">
    <property type="entry name" value="EXPORTIN-6"/>
    <property type="match status" value="1"/>
</dbReference>
<evidence type="ECO:0000256" key="4">
    <source>
        <dbReference type="ARBA" id="ARBA00022448"/>
    </source>
</evidence>
<dbReference type="InterPro" id="IPR016024">
    <property type="entry name" value="ARM-type_fold"/>
</dbReference>
<dbReference type="SUPFAM" id="SSF48371">
    <property type="entry name" value="ARM repeat"/>
    <property type="match status" value="1"/>
</dbReference>
<evidence type="ECO:0000313" key="10">
    <source>
        <dbReference type="Proteomes" id="UP001470230"/>
    </source>
</evidence>
<evidence type="ECO:0000313" key="9">
    <source>
        <dbReference type="EMBL" id="KAK8877991.1"/>
    </source>
</evidence>
<evidence type="ECO:0000256" key="6">
    <source>
        <dbReference type="ARBA" id="ARBA00022927"/>
    </source>
</evidence>
<protein>
    <submittedName>
        <fullName evidence="9">Exportin-6</fullName>
    </submittedName>
</protein>
<organism evidence="9 10">
    <name type="scientific">Tritrichomonas musculus</name>
    <dbReference type="NCBI Taxonomy" id="1915356"/>
    <lineage>
        <taxon>Eukaryota</taxon>
        <taxon>Metamonada</taxon>
        <taxon>Parabasalia</taxon>
        <taxon>Tritrichomonadida</taxon>
        <taxon>Tritrichomonadidae</taxon>
        <taxon>Tritrichomonas</taxon>
    </lineage>
</organism>
<evidence type="ECO:0000256" key="3">
    <source>
        <dbReference type="ARBA" id="ARBA00009466"/>
    </source>
</evidence>
<sequence>MNADDILSLLNEFSSPNPDAERIKAVEAQLTEIKSNPNSILLALQLLNSSTKQYVIWYSCSIIDGIVNYLWVPRSMVPDPSKSPITPELKLEIREFFLNYFNNKINLLDSTCQNFIYKTIISMMKIDFTNEGNFWMTYAKSVLPNQQKRGIGLRLIRFLSDELQSFVDHSITSKTKQFLKQTFISIVPEICQQVVMILQNSQQTPNDPSNVEAFALLRSFLLWISPIYISAELIETIFIYSRSSEGAISLEAHRCIHALFYRCDVVSVHPMEFRAQLLQIVFEFFQGEMSKFGDQSLTIDYIQSLLHAFQPFAANYFFKEDSFNPNLVERFLTDFAGWTWTTFGTPNFALMIEIWGDLFHGQEGSKFWSETDKKKYSSFFITLVEQCLEAMVSPQLISRFTEEDYLAISDIINDIAREYTEELCRLVQRATATAVNANLSSIYPLLTCFFHVILRISEDDPVNESISDSLLRYLNELMTKELPVDVPTIFPIVQKFIKTFVRKFSRNSLHFVEKVFYLLTVSINLGPDFVIPMLELMLETVKISRPMSPCRKILSKMTDMHQIFCNMSLQIYSLFICCCETMAAYLPTDCGNKPLADASEVSEIFSIVFANLNSPEQMPYALLLLRDAINNIAFSIRSTKDLIFTAFVPYIDLIMSIYESKLNESTIGPLLDFIAAFCTIFPTQIAERMSELINRLFAPLANVLPGLADGSFEHFATLSFLKILYQLSYYRTTVSEHQTANIAEFLVRYADPLFHCQSVDVQILCFKIVQTLILDRWILLPATIQAQLLHILFFDGICAEDSNSVKISIDTIMESHKLYNLLDNVDNEFRFQAFTAICNEMCKCTNTMMRESMVDFAVFFCAVAPNFHDLLLIPFINQLTITQSDQAILAESFRSFRNELEFKKIYLDFCDDVSYLLIGKNAFTQIEPDVQLKAQQEIKNSIQPATKK</sequence>
<dbReference type="InterPro" id="IPR040016">
    <property type="entry name" value="XPO6"/>
</dbReference>
<feature type="domain" description="Exportin-1/Importin-beta-like" evidence="8">
    <location>
        <begin position="145"/>
        <end position="242"/>
    </location>
</feature>
<proteinExistence type="inferred from homology"/>
<dbReference type="Proteomes" id="UP001470230">
    <property type="component" value="Unassembled WGS sequence"/>
</dbReference>
<keyword evidence="7" id="KW-0539">Nucleus</keyword>
<keyword evidence="6" id="KW-0653">Protein transport</keyword>
<dbReference type="InterPro" id="IPR013598">
    <property type="entry name" value="Exportin-1/Importin-b-like"/>
</dbReference>
<dbReference type="Pfam" id="PF08389">
    <property type="entry name" value="Xpo1"/>
    <property type="match status" value="1"/>
</dbReference>
<accession>A0ABR2JKL2</accession>
<evidence type="ECO:0000259" key="8">
    <source>
        <dbReference type="Pfam" id="PF08389"/>
    </source>
</evidence>
<dbReference type="EMBL" id="JAPFFF010000011">
    <property type="protein sequence ID" value="KAK8877991.1"/>
    <property type="molecule type" value="Genomic_DNA"/>
</dbReference>
<keyword evidence="5" id="KW-0963">Cytoplasm</keyword>
<dbReference type="Gene3D" id="1.25.10.10">
    <property type="entry name" value="Leucine-rich Repeat Variant"/>
    <property type="match status" value="1"/>
</dbReference>
<evidence type="ECO:0000256" key="5">
    <source>
        <dbReference type="ARBA" id="ARBA00022490"/>
    </source>
</evidence>